<reference evidence="1" key="1">
    <citation type="submission" date="2018-06" db="EMBL/GenBank/DDBJ databases">
        <authorList>
            <person name="Zhirakovskaya E."/>
        </authorList>
    </citation>
    <scope>NUCLEOTIDE SEQUENCE</scope>
</reference>
<dbReference type="InterPro" id="IPR008949">
    <property type="entry name" value="Isoprenoid_synthase_dom_sf"/>
</dbReference>
<feature type="non-terminal residue" evidence="1">
    <location>
        <position position="1"/>
    </location>
</feature>
<protein>
    <recommendedName>
        <fullName evidence="2">Phytoene synthase</fullName>
    </recommendedName>
</protein>
<name>A0A3B0UDE5_9ZZZZ</name>
<proteinExistence type="predicted"/>
<evidence type="ECO:0000313" key="1">
    <source>
        <dbReference type="EMBL" id="VAW24582.1"/>
    </source>
</evidence>
<sequence length="136" mass="14847">EDAGAATAAGHMGVAHALIGQMLGMEETLSRGQIFLPMSIFSAHGVEQNQLLAKQTTPQTIAAFASLRETAGLHLTKAQEAIKSLRPEVRPVFSLYPVLNWQLQRLNNGGRNPFSAVGSMAPWLKIARILWWSLRS</sequence>
<accession>A0A3B0UDE5</accession>
<dbReference type="Gene3D" id="1.10.600.10">
    <property type="entry name" value="Farnesyl Diphosphate Synthase"/>
    <property type="match status" value="1"/>
</dbReference>
<gene>
    <name evidence="1" type="ORF">MNBD_ALPHA11-852</name>
</gene>
<organism evidence="1">
    <name type="scientific">hydrothermal vent metagenome</name>
    <dbReference type="NCBI Taxonomy" id="652676"/>
    <lineage>
        <taxon>unclassified sequences</taxon>
        <taxon>metagenomes</taxon>
        <taxon>ecological metagenomes</taxon>
    </lineage>
</organism>
<dbReference type="InterPro" id="IPR002060">
    <property type="entry name" value="Squ/phyt_synthse"/>
</dbReference>
<dbReference type="Pfam" id="PF00494">
    <property type="entry name" value="SQS_PSY"/>
    <property type="match status" value="1"/>
</dbReference>
<dbReference type="SUPFAM" id="SSF48576">
    <property type="entry name" value="Terpenoid synthases"/>
    <property type="match status" value="1"/>
</dbReference>
<dbReference type="AlphaFoldDB" id="A0A3B0UDE5"/>
<dbReference type="EMBL" id="UOEQ01000541">
    <property type="protein sequence ID" value="VAW24582.1"/>
    <property type="molecule type" value="Genomic_DNA"/>
</dbReference>
<evidence type="ECO:0008006" key="2">
    <source>
        <dbReference type="Google" id="ProtNLM"/>
    </source>
</evidence>